<dbReference type="EMBL" id="BAAAQF010000001">
    <property type="protein sequence ID" value="GAA1659895.1"/>
    <property type="molecule type" value="Genomic_DNA"/>
</dbReference>
<gene>
    <name evidence="1" type="ORF">GCM10009830_01160</name>
</gene>
<name>A0ABP4RTD9_9ACTN</name>
<protein>
    <recommendedName>
        <fullName evidence="3">DUF3558 domain-containing protein</fullName>
    </recommendedName>
</protein>
<dbReference type="Proteomes" id="UP001499851">
    <property type="component" value="Unassembled WGS sequence"/>
</dbReference>
<evidence type="ECO:0000313" key="1">
    <source>
        <dbReference type="EMBL" id="GAA1659895.1"/>
    </source>
</evidence>
<evidence type="ECO:0008006" key="3">
    <source>
        <dbReference type="Google" id="ProtNLM"/>
    </source>
</evidence>
<sequence>MIGGTVVVSLAVAMAATLFVLTEIRDTRNANGADLAETGCHDFDLASYERLFGQGPDDGGPGSGGDLACDWSHDDEDGGGLVIDAWTSTEAAQTYWDDEHAWWAANADDGATEVPGLGDAAFLFAQGPAGEPQKRQLMVLDGNRTIATFCWIDPAAHSTADADAYLEDLAAQAIQLTG</sequence>
<comment type="caution">
    <text evidence="1">The sequence shown here is derived from an EMBL/GenBank/DDBJ whole genome shotgun (WGS) entry which is preliminary data.</text>
</comment>
<keyword evidence="2" id="KW-1185">Reference proteome</keyword>
<accession>A0ABP4RTD9</accession>
<organism evidence="1 2">
    <name type="scientific">Glycomyces endophyticus</name>
    <dbReference type="NCBI Taxonomy" id="480996"/>
    <lineage>
        <taxon>Bacteria</taxon>
        <taxon>Bacillati</taxon>
        <taxon>Actinomycetota</taxon>
        <taxon>Actinomycetes</taxon>
        <taxon>Glycomycetales</taxon>
        <taxon>Glycomycetaceae</taxon>
        <taxon>Glycomyces</taxon>
    </lineage>
</organism>
<evidence type="ECO:0000313" key="2">
    <source>
        <dbReference type="Proteomes" id="UP001499851"/>
    </source>
</evidence>
<reference evidence="2" key="1">
    <citation type="journal article" date="2019" name="Int. J. Syst. Evol. Microbiol.">
        <title>The Global Catalogue of Microorganisms (GCM) 10K type strain sequencing project: providing services to taxonomists for standard genome sequencing and annotation.</title>
        <authorList>
            <consortium name="The Broad Institute Genomics Platform"/>
            <consortium name="The Broad Institute Genome Sequencing Center for Infectious Disease"/>
            <person name="Wu L."/>
            <person name="Ma J."/>
        </authorList>
    </citation>
    <scope>NUCLEOTIDE SEQUENCE [LARGE SCALE GENOMIC DNA]</scope>
    <source>
        <strain evidence="2">JCM 16001</strain>
    </source>
</reference>
<proteinExistence type="predicted"/>